<feature type="domain" description="EF-hand" evidence="2">
    <location>
        <begin position="63"/>
        <end position="98"/>
    </location>
</feature>
<dbReference type="PROSITE" id="PS00018">
    <property type="entry name" value="EF_HAND_1"/>
    <property type="match status" value="1"/>
</dbReference>
<accession>A0A516GW26</accession>
<feature type="compositionally biased region" description="Basic and acidic residues" evidence="1">
    <location>
        <begin position="58"/>
        <end position="108"/>
    </location>
</feature>
<dbReference type="EMBL" id="CP041637">
    <property type="protein sequence ID" value="QDO95706.1"/>
    <property type="molecule type" value="Genomic_DNA"/>
</dbReference>
<name>A0A516GW26_9FLAO</name>
<dbReference type="InterPro" id="IPR018247">
    <property type="entry name" value="EF_Hand_1_Ca_BS"/>
</dbReference>
<dbReference type="SUPFAM" id="SSF47473">
    <property type="entry name" value="EF-hand"/>
    <property type="match status" value="1"/>
</dbReference>
<dbReference type="OrthoDB" id="1145220at2"/>
<evidence type="ECO:0000313" key="4">
    <source>
        <dbReference type="Proteomes" id="UP000319209"/>
    </source>
</evidence>
<feature type="region of interest" description="Disordered" evidence="1">
    <location>
        <begin position="1"/>
        <end position="108"/>
    </location>
</feature>
<dbReference type="AlphaFoldDB" id="A0A516GW26"/>
<keyword evidence="4" id="KW-1185">Reference proteome</keyword>
<dbReference type="Proteomes" id="UP000319209">
    <property type="component" value="Chromosome"/>
</dbReference>
<dbReference type="Gene3D" id="1.10.238.10">
    <property type="entry name" value="EF-hand"/>
    <property type="match status" value="1"/>
</dbReference>
<organism evidence="3 4">
    <name type="scientific">Formosa sediminum</name>
    <dbReference type="NCBI Taxonomy" id="2594004"/>
    <lineage>
        <taxon>Bacteria</taxon>
        <taxon>Pseudomonadati</taxon>
        <taxon>Bacteroidota</taxon>
        <taxon>Flavobacteriia</taxon>
        <taxon>Flavobacteriales</taxon>
        <taxon>Flavobacteriaceae</taxon>
        <taxon>Formosa</taxon>
    </lineage>
</organism>
<sequence length="108" mass="12158">MFACQSKKDKKTDIKEQNVTEQHESERPLEGNGSKRHVDGPPSFNKLLEEMDANADGKLSKDEVKGPLESDFDKIDTDKDGFISKTELENGPKPQRGDHDGQRPPKEH</sequence>
<evidence type="ECO:0000256" key="1">
    <source>
        <dbReference type="SAM" id="MobiDB-lite"/>
    </source>
</evidence>
<evidence type="ECO:0000313" key="3">
    <source>
        <dbReference type="EMBL" id="QDO95706.1"/>
    </source>
</evidence>
<reference evidence="3 4" key="1">
    <citation type="submission" date="2019-07" db="EMBL/GenBank/DDBJ databases">
        <title>Genome sequencing for Formosa sp. PS13.</title>
        <authorList>
            <person name="Park S.-J."/>
        </authorList>
    </citation>
    <scope>NUCLEOTIDE SEQUENCE [LARGE SCALE GENOMIC DNA]</scope>
    <source>
        <strain evidence="3 4">PS13</strain>
    </source>
</reference>
<dbReference type="PROSITE" id="PS50222">
    <property type="entry name" value="EF_HAND_2"/>
    <property type="match status" value="1"/>
</dbReference>
<dbReference type="GO" id="GO:0005509">
    <property type="term" value="F:calcium ion binding"/>
    <property type="evidence" value="ECO:0007669"/>
    <property type="project" value="InterPro"/>
</dbReference>
<dbReference type="InterPro" id="IPR011992">
    <property type="entry name" value="EF-hand-dom_pair"/>
</dbReference>
<evidence type="ECO:0000259" key="2">
    <source>
        <dbReference type="PROSITE" id="PS50222"/>
    </source>
</evidence>
<dbReference type="KEGG" id="fop:FNB79_10200"/>
<protein>
    <recommendedName>
        <fullName evidence="2">EF-hand domain-containing protein</fullName>
    </recommendedName>
</protein>
<proteinExistence type="predicted"/>
<dbReference type="InterPro" id="IPR002048">
    <property type="entry name" value="EF_hand_dom"/>
</dbReference>
<gene>
    <name evidence="3" type="ORF">FNB79_10200</name>
</gene>
<feature type="compositionally biased region" description="Basic and acidic residues" evidence="1">
    <location>
        <begin position="1"/>
        <end position="29"/>
    </location>
</feature>
<dbReference type="Pfam" id="PF13202">
    <property type="entry name" value="EF-hand_5"/>
    <property type="match status" value="2"/>
</dbReference>